<dbReference type="RefSeq" id="WP_088995646.1">
    <property type="nucleotide sequence ID" value="NZ_LT607750.1"/>
</dbReference>
<evidence type="ECO:0000313" key="4">
    <source>
        <dbReference type="Proteomes" id="UP000198217"/>
    </source>
</evidence>
<dbReference type="EMBL" id="LT607750">
    <property type="protein sequence ID" value="SCG71662.1"/>
    <property type="molecule type" value="Genomic_DNA"/>
</dbReference>
<keyword evidence="2" id="KW-0472">Membrane</keyword>
<keyword evidence="2" id="KW-0812">Transmembrane</keyword>
<organism evidence="3 4">
    <name type="scientific">Micromonospora echinaurantiaca</name>
    <dbReference type="NCBI Taxonomy" id="47857"/>
    <lineage>
        <taxon>Bacteria</taxon>
        <taxon>Bacillati</taxon>
        <taxon>Actinomycetota</taxon>
        <taxon>Actinomycetes</taxon>
        <taxon>Micromonosporales</taxon>
        <taxon>Micromonosporaceae</taxon>
        <taxon>Micromonospora</taxon>
    </lineage>
</organism>
<evidence type="ECO:0000256" key="1">
    <source>
        <dbReference type="SAM" id="MobiDB-lite"/>
    </source>
</evidence>
<name>A0A1C5JM79_9ACTN</name>
<feature type="transmembrane region" description="Helical" evidence="2">
    <location>
        <begin position="87"/>
        <end position="105"/>
    </location>
</feature>
<protein>
    <submittedName>
        <fullName evidence="3">Uncharacterized protein</fullName>
    </submittedName>
</protein>
<reference evidence="3 4" key="1">
    <citation type="submission" date="2016-06" db="EMBL/GenBank/DDBJ databases">
        <authorList>
            <person name="Kjaerup R.B."/>
            <person name="Dalgaard T.S."/>
            <person name="Juul-Madsen H.R."/>
        </authorList>
    </citation>
    <scope>NUCLEOTIDE SEQUENCE [LARGE SCALE GENOMIC DNA]</scope>
    <source>
        <strain evidence="3 4">DSM 43904</strain>
    </source>
</reference>
<feature type="region of interest" description="Disordered" evidence="1">
    <location>
        <begin position="124"/>
        <end position="176"/>
    </location>
</feature>
<evidence type="ECO:0000256" key="2">
    <source>
        <dbReference type="SAM" id="Phobius"/>
    </source>
</evidence>
<feature type="transmembrane region" description="Helical" evidence="2">
    <location>
        <begin position="6"/>
        <end position="26"/>
    </location>
</feature>
<evidence type="ECO:0000313" key="3">
    <source>
        <dbReference type="EMBL" id="SCG71662.1"/>
    </source>
</evidence>
<keyword evidence="2" id="KW-1133">Transmembrane helix</keyword>
<accession>A0A1C5JM79</accession>
<dbReference type="Proteomes" id="UP000198217">
    <property type="component" value="Chromosome I"/>
</dbReference>
<sequence length="176" mass="18817">MDTKVWMYLVYLAISIGLTIWVARALSRNGLVFLEEVFADERLAKAVNSLLVVGFYLLNLGYVTVAMRHPDPVRTTSGAMEELSLKVGLVLLVLGALHFFNVFALNRYRRGRLRQFATHPPLAPVGQLPMTPAPHAGHPVGPQPHASPYAGGPRPQPGPAGGGQPGAGPTAAPPAR</sequence>
<dbReference type="AlphaFoldDB" id="A0A1C5JM79"/>
<proteinExistence type="predicted"/>
<feature type="transmembrane region" description="Helical" evidence="2">
    <location>
        <begin position="47"/>
        <end position="67"/>
    </location>
</feature>
<keyword evidence="4" id="KW-1185">Reference proteome</keyword>
<gene>
    <name evidence="3" type="ORF">GA0070609_4614</name>
</gene>